<name>A0A9E8KR23_9ALTE</name>
<keyword evidence="1" id="KW-0732">Signal</keyword>
<gene>
    <name evidence="2" type="primary">bamC</name>
    <name evidence="2" type="ORF">NNL22_04400</name>
</gene>
<feature type="signal peptide" evidence="1">
    <location>
        <begin position="1"/>
        <end position="17"/>
    </location>
</feature>
<reference evidence="2" key="1">
    <citation type="submission" date="2022-07" db="EMBL/GenBank/DDBJ databases">
        <title>Alkalimarinus sp. nov., isolated from gut of a Alitta virens.</title>
        <authorList>
            <person name="Yang A.I."/>
            <person name="Shin N.-R."/>
        </authorList>
    </citation>
    <scope>NUCLEOTIDE SEQUENCE</scope>
    <source>
        <strain evidence="2">FA028</strain>
    </source>
</reference>
<evidence type="ECO:0000313" key="2">
    <source>
        <dbReference type="EMBL" id="UZW75830.1"/>
    </source>
</evidence>
<dbReference type="EMBL" id="CP101527">
    <property type="protein sequence ID" value="UZW75830.1"/>
    <property type="molecule type" value="Genomic_DNA"/>
</dbReference>
<dbReference type="RefSeq" id="WP_251811580.1">
    <property type="nucleotide sequence ID" value="NZ_CP101527.1"/>
</dbReference>
<accession>A0A9E8KR23</accession>
<keyword evidence="3" id="KW-1185">Reference proteome</keyword>
<dbReference type="AlphaFoldDB" id="A0A9E8KR23"/>
<dbReference type="Pfam" id="PF06804">
    <property type="entry name" value="Lipoprotein_18"/>
    <property type="match status" value="1"/>
</dbReference>
<dbReference type="KEGG" id="asem:NNL22_04400"/>
<dbReference type="PROSITE" id="PS51257">
    <property type="entry name" value="PROKAR_LIPOPROTEIN"/>
    <property type="match status" value="1"/>
</dbReference>
<organism evidence="2 3">
    <name type="scientific">Alkalimarinus sediminis</name>
    <dbReference type="NCBI Taxonomy" id="1632866"/>
    <lineage>
        <taxon>Bacteria</taxon>
        <taxon>Pseudomonadati</taxon>
        <taxon>Pseudomonadota</taxon>
        <taxon>Gammaproteobacteria</taxon>
        <taxon>Alteromonadales</taxon>
        <taxon>Alteromonadaceae</taxon>
        <taxon>Alkalimarinus</taxon>
    </lineage>
</organism>
<dbReference type="Gene3D" id="3.30.310.170">
    <property type="entry name" value="Outer membrane protein assembly factor BamC"/>
    <property type="match status" value="1"/>
</dbReference>
<evidence type="ECO:0000313" key="3">
    <source>
        <dbReference type="Proteomes" id="UP001164472"/>
    </source>
</evidence>
<feature type="chain" id="PRO_5038921876" evidence="1">
    <location>
        <begin position="18"/>
        <end position="351"/>
    </location>
</feature>
<dbReference type="Proteomes" id="UP001164472">
    <property type="component" value="Chromosome"/>
</dbReference>
<sequence length="351" mass="39602">MSLIRLTAVTLVLSTLAACGVVRDRSNDYINAERGDAIVVPDWYRSSAIESRYPIPPIDKRTSLPEQYVLPTPPDATITILTENYVIEKLDSQSWLLVNETPGRIWPSLDQFWEENGVRVEYENPRLGLMQTEVLGSTLLSKQLLSRINLGGATADRPLLIQAKLGQGVKRNTTELQVRVLDVKSGPQDFKIWSGQPNRRVAEEKLLEIISSYLENNQSYRSYSLLANDIGGTSKVSLISGQNERPYLKLDLAFDRAWSSATKGLRGANIKVVDRDRSGGLFYIDYGREEESEGWFSSLFSGDDSDRPEYNYILRLEEVEGAYRLTVDKTDGDITRLEEMEILNLLLDNIS</sequence>
<evidence type="ECO:0000256" key="1">
    <source>
        <dbReference type="SAM" id="SignalP"/>
    </source>
</evidence>
<dbReference type="InterPro" id="IPR042268">
    <property type="entry name" value="BamC_C"/>
</dbReference>
<proteinExistence type="predicted"/>
<protein>
    <submittedName>
        <fullName evidence="2">Outer membrane protein assembly factor BamC</fullName>
    </submittedName>
</protein>
<dbReference type="InterPro" id="IPR010653">
    <property type="entry name" value="NlpB/DapX"/>
</dbReference>